<feature type="transmembrane region" description="Helical" evidence="1">
    <location>
        <begin position="194"/>
        <end position="210"/>
    </location>
</feature>
<evidence type="ECO:0000313" key="3">
    <source>
        <dbReference type="Proteomes" id="UP000306113"/>
    </source>
</evidence>
<keyword evidence="1" id="KW-0812">Transmembrane</keyword>
<sequence length="221" mass="24040">MSFGAAAVLIPLGGLALRHACTTDRRYLVLASFPVMFGVQQISEGLVWLSLDDPDGHFSLGAAMVFLFFAYVVWLVLAPLAVIPLEHRKDLRRAFLGILLFGAVFGLSLFLPLLASPDRLGVDVVHGSLLYETRLIYGSLVPSAVLIAIYACVVCLPLLTSSAPGVRPFGILVAASMLLTMLFAGYAFKSVWCYLAAISSAYLALMMWRLPKLAQRRVFEA</sequence>
<dbReference type="Pfam" id="PF20334">
    <property type="entry name" value="DUF6629"/>
    <property type="match status" value="1"/>
</dbReference>
<dbReference type="InterPro" id="IPR046737">
    <property type="entry name" value="DUF6629"/>
</dbReference>
<feature type="transmembrane region" description="Helical" evidence="1">
    <location>
        <begin position="135"/>
        <end position="159"/>
    </location>
</feature>
<comment type="caution">
    <text evidence="2">The sequence shown here is derived from an EMBL/GenBank/DDBJ whole genome shotgun (WGS) entry which is preliminary data.</text>
</comment>
<keyword evidence="1" id="KW-1133">Transmembrane helix</keyword>
<dbReference type="AlphaFoldDB" id="A0A4S3M5C7"/>
<protein>
    <submittedName>
        <fullName evidence="2">Uncharacterized protein</fullName>
    </submittedName>
</protein>
<keyword evidence="3" id="KW-1185">Reference proteome</keyword>
<dbReference type="OrthoDB" id="8441457at2"/>
<reference evidence="2 3" key="1">
    <citation type="submission" date="2019-04" db="EMBL/GenBank/DDBJ databases">
        <title>Draft genome sequence of Youngimonas vesicularis.</title>
        <authorList>
            <person name="Hameed A."/>
        </authorList>
    </citation>
    <scope>NUCLEOTIDE SEQUENCE [LARGE SCALE GENOMIC DNA]</scope>
    <source>
        <strain evidence="2 3">CC-AMW-E</strain>
    </source>
</reference>
<gene>
    <name evidence="2" type="ORF">E7681_17075</name>
</gene>
<name>A0A4S3M5C7_9RHOB</name>
<feature type="transmembrane region" description="Helical" evidence="1">
    <location>
        <begin position="171"/>
        <end position="188"/>
    </location>
</feature>
<proteinExistence type="predicted"/>
<keyword evidence="1" id="KW-0472">Membrane</keyword>
<dbReference type="EMBL" id="SSMD01000010">
    <property type="protein sequence ID" value="THD71822.1"/>
    <property type="molecule type" value="Genomic_DNA"/>
</dbReference>
<feature type="transmembrane region" description="Helical" evidence="1">
    <location>
        <begin position="58"/>
        <end position="82"/>
    </location>
</feature>
<organism evidence="2 3">
    <name type="scientific">Thalassobius vesicularis</name>
    <dbReference type="NCBI Taxonomy" id="1294297"/>
    <lineage>
        <taxon>Bacteria</taxon>
        <taxon>Pseudomonadati</taxon>
        <taxon>Pseudomonadota</taxon>
        <taxon>Alphaproteobacteria</taxon>
        <taxon>Rhodobacterales</taxon>
        <taxon>Roseobacteraceae</taxon>
        <taxon>Thalassovita</taxon>
    </lineage>
</organism>
<dbReference type="Proteomes" id="UP000306113">
    <property type="component" value="Unassembled WGS sequence"/>
</dbReference>
<evidence type="ECO:0000256" key="1">
    <source>
        <dbReference type="SAM" id="Phobius"/>
    </source>
</evidence>
<feature type="transmembrane region" description="Helical" evidence="1">
    <location>
        <begin position="94"/>
        <end position="115"/>
    </location>
</feature>
<accession>A0A4S3M5C7</accession>
<evidence type="ECO:0000313" key="2">
    <source>
        <dbReference type="EMBL" id="THD71822.1"/>
    </source>
</evidence>